<dbReference type="Pfam" id="PF03119">
    <property type="entry name" value="DNA_ligase_ZBD"/>
    <property type="match status" value="1"/>
</dbReference>
<dbReference type="Gene3D" id="3.30.470.30">
    <property type="entry name" value="DNA ligase/mRNA capping enzyme"/>
    <property type="match status" value="1"/>
</dbReference>
<dbReference type="SUPFAM" id="SSF50249">
    <property type="entry name" value="Nucleic acid-binding proteins"/>
    <property type="match status" value="1"/>
</dbReference>
<dbReference type="Pfam" id="PF01653">
    <property type="entry name" value="DNA_ligase_aden"/>
    <property type="match status" value="1"/>
</dbReference>
<dbReference type="InterPro" id="IPR001357">
    <property type="entry name" value="BRCT_dom"/>
</dbReference>
<gene>
    <name evidence="12" type="primary">ligA</name>
    <name evidence="14" type="ORF">BCB69_03745</name>
</gene>
<dbReference type="InterPro" id="IPR018239">
    <property type="entry name" value="DNA_ligase_AS"/>
</dbReference>
<dbReference type="Gene3D" id="2.40.50.140">
    <property type="entry name" value="Nucleic acid-binding proteins"/>
    <property type="match status" value="1"/>
</dbReference>
<feature type="binding site" evidence="12">
    <location>
        <begin position="34"/>
        <end position="38"/>
    </location>
    <ligand>
        <name>NAD(+)</name>
        <dbReference type="ChEBI" id="CHEBI:57540"/>
    </ligand>
</feature>
<dbReference type="FunFam" id="1.10.150.20:FF:000006">
    <property type="entry name" value="DNA ligase"/>
    <property type="match status" value="1"/>
</dbReference>
<evidence type="ECO:0000313" key="15">
    <source>
        <dbReference type="Proteomes" id="UP000094757"/>
    </source>
</evidence>
<evidence type="ECO:0000256" key="1">
    <source>
        <dbReference type="ARBA" id="ARBA00004067"/>
    </source>
</evidence>
<feature type="binding site" evidence="12">
    <location>
        <position position="114"/>
    </location>
    <ligand>
        <name>NAD(+)</name>
        <dbReference type="ChEBI" id="CHEBI:57540"/>
    </ligand>
</feature>
<feature type="binding site" evidence="12">
    <location>
        <position position="312"/>
    </location>
    <ligand>
        <name>NAD(+)</name>
        <dbReference type="ChEBI" id="CHEBI:57540"/>
    </ligand>
</feature>
<dbReference type="PROSITE" id="PS01055">
    <property type="entry name" value="DNA_LIGASE_N1"/>
    <property type="match status" value="1"/>
</dbReference>
<dbReference type="Pfam" id="PF14520">
    <property type="entry name" value="HHH_5"/>
    <property type="match status" value="1"/>
</dbReference>
<evidence type="ECO:0000256" key="4">
    <source>
        <dbReference type="ARBA" id="ARBA00022723"/>
    </source>
</evidence>
<keyword evidence="10 12" id="KW-0464">Manganese</keyword>
<dbReference type="PIRSF" id="PIRSF001604">
    <property type="entry name" value="LigA"/>
    <property type="match status" value="1"/>
</dbReference>
<evidence type="ECO:0000256" key="6">
    <source>
        <dbReference type="ARBA" id="ARBA00022833"/>
    </source>
</evidence>
<dbReference type="FunFam" id="1.10.150.20:FF:000007">
    <property type="entry name" value="DNA ligase"/>
    <property type="match status" value="1"/>
</dbReference>
<feature type="binding site" evidence="12">
    <location>
        <position position="409"/>
    </location>
    <ligand>
        <name>Zn(2+)</name>
        <dbReference type="ChEBI" id="CHEBI:29105"/>
    </ligand>
</feature>
<feature type="active site" description="N6-AMP-lysine intermediate" evidence="12">
    <location>
        <position position="116"/>
    </location>
</feature>
<keyword evidence="4 12" id="KW-0479">Metal-binding</keyword>
<dbReference type="SMART" id="SM00278">
    <property type="entry name" value="HhH1"/>
    <property type="match status" value="3"/>
</dbReference>
<dbReference type="InterPro" id="IPR001679">
    <property type="entry name" value="DNA_ligase"/>
</dbReference>
<evidence type="ECO:0000256" key="10">
    <source>
        <dbReference type="ARBA" id="ARBA00023211"/>
    </source>
</evidence>
<dbReference type="PANTHER" id="PTHR23389:SF9">
    <property type="entry name" value="DNA LIGASE"/>
    <property type="match status" value="1"/>
</dbReference>
<evidence type="ECO:0000256" key="5">
    <source>
        <dbReference type="ARBA" id="ARBA00022763"/>
    </source>
</evidence>
<feature type="binding site" evidence="12">
    <location>
        <position position="424"/>
    </location>
    <ligand>
        <name>Zn(2+)</name>
        <dbReference type="ChEBI" id="CHEBI:29105"/>
    </ligand>
</feature>
<dbReference type="STRING" id="39950.BCB69_03745"/>
<dbReference type="InterPro" id="IPR041663">
    <property type="entry name" value="DisA/LigA_HHH"/>
</dbReference>
<dbReference type="FunFam" id="1.10.287.610:FF:000002">
    <property type="entry name" value="DNA ligase"/>
    <property type="match status" value="1"/>
</dbReference>
<dbReference type="FunFam" id="3.30.470.30:FF:000001">
    <property type="entry name" value="DNA ligase"/>
    <property type="match status" value="1"/>
</dbReference>
<dbReference type="NCBIfam" id="NF005932">
    <property type="entry name" value="PRK07956.1"/>
    <property type="match status" value="1"/>
</dbReference>
<feature type="binding site" evidence="12">
    <location>
        <position position="288"/>
    </location>
    <ligand>
        <name>NAD(+)</name>
        <dbReference type="ChEBI" id="CHEBI:57540"/>
    </ligand>
</feature>
<proteinExistence type="inferred from homology"/>
<dbReference type="PROSITE" id="PS50172">
    <property type="entry name" value="BRCT"/>
    <property type="match status" value="1"/>
</dbReference>
<dbReference type="RefSeq" id="WP_022513102.1">
    <property type="nucleotide sequence ID" value="NZ_CP017037.1"/>
</dbReference>
<dbReference type="Proteomes" id="UP000094757">
    <property type="component" value="Chromosome"/>
</dbReference>
<dbReference type="EC" id="6.5.1.2" evidence="12"/>
<dbReference type="InterPro" id="IPR012340">
    <property type="entry name" value="NA-bd_OB-fold"/>
</dbReference>
<dbReference type="Gene3D" id="1.10.150.20">
    <property type="entry name" value="5' to 3' exonuclease, C-terminal subdomain"/>
    <property type="match status" value="2"/>
</dbReference>
<dbReference type="AlphaFoldDB" id="A0A1B3WDW5"/>
<reference evidence="15" key="1">
    <citation type="submission" date="2016-08" db="EMBL/GenBank/DDBJ databases">
        <authorList>
            <person name="Holder M.E."/>
            <person name="Ajami N.J."/>
            <person name="Petrosino J.F."/>
        </authorList>
    </citation>
    <scope>NUCLEOTIDE SEQUENCE [LARGE SCALE GENOMIC DNA]</scope>
    <source>
        <strain evidence="15">F0677</strain>
    </source>
</reference>
<dbReference type="KEGG" id="dpn:BCB69_03745"/>
<dbReference type="InterPro" id="IPR003583">
    <property type="entry name" value="Hlx-hairpin-Hlx_DNA-bd_motif"/>
</dbReference>
<dbReference type="GO" id="GO:0005829">
    <property type="term" value="C:cytosol"/>
    <property type="evidence" value="ECO:0007669"/>
    <property type="project" value="TreeGrafter"/>
</dbReference>
<evidence type="ECO:0000256" key="8">
    <source>
        <dbReference type="ARBA" id="ARBA00023027"/>
    </source>
</evidence>
<evidence type="ECO:0000259" key="13">
    <source>
        <dbReference type="PROSITE" id="PS50172"/>
    </source>
</evidence>
<keyword evidence="3 12" id="KW-0235">DNA replication</keyword>
<dbReference type="CDD" id="cd00114">
    <property type="entry name" value="LIGANc"/>
    <property type="match status" value="1"/>
</dbReference>
<dbReference type="GO" id="GO:0046872">
    <property type="term" value="F:metal ion binding"/>
    <property type="evidence" value="ECO:0007669"/>
    <property type="project" value="UniProtKB-KW"/>
</dbReference>
<keyword evidence="2 12" id="KW-0436">Ligase</keyword>
<dbReference type="EMBL" id="CP017037">
    <property type="protein sequence ID" value="AOH39152.1"/>
    <property type="molecule type" value="Genomic_DNA"/>
</dbReference>
<evidence type="ECO:0000256" key="9">
    <source>
        <dbReference type="ARBA" id="ARBA00023204"/>
    </source>
</evidence>
<feature type="binding site" evidence="12">
    <location>
        <position position="137"/>
    </location>
    <ligand>
        <name>NAD(+)</name>
        <dbReference type="ChEBI" id="CHEBI:57540"/>
    </ligand>
</feature>
<dbReference type="Gene3D" id="6.20.10.30">
    <property type="match status" value="1"/>
</dbReference>
<dbReference type="PANTHER" id="PTHR23389">
    <property type="entry name" value="CHROMOSOME TRANSMISSION FIDELITY FACTOR 18"/>
    <property type="match status" value="1"/>
</dbReference>
<accession>A0A1B3WDW5</accession>
<dbReference type="InterPro" id="IPR010994">
    <property type="entry name" value="RuvA_2-like"/>
</dbReference>
<dbReference type="InterPro" id="IPR004149">
    <property type="entry name" value="Znf_DNAligase_C4"/>
</dbReference>
<dbReference type="GO" id="GO:0006281">
    <property type="term" value="P:DNA repair"/>
    <property type="evidence" value="ECO:0007669"/>
    <property type="project" value="UniProtKB-KW"/>
</dbReference>
<evidence type="ECO:0000256" key="7">
    <source>
        <dbReference type="ARBA" id="ARBA00022842"/>
    </source>
</evidence>
<dbReference type="InterPro" id="IPR013839">
    <property type="entry name" value="DNAligase_adenylation"/>
</dbReference>
<feature type="binding site" evidence="12">
    <location>
        <begin position="83"/>
        <end position="84"/>
    </location>
    <ligand>
        <name>NAD(+)</name>
        <dbReference type="ChEBI" id="CHEBI:57540"/>
    </ligand>
</feature>
<dbReference type="Gene3D" id="1.10.287.610">
    <property type="entry name" value="Helix hairpin bin"/>
    <property type="match status" value="1"/>
</dbReference>
<evidence type="ECO:0000256" key="12">
    <source>
        <dbReference type="HAMAP-Rule" id="MF_01588"/>
    </source>
</evidence>
<comment type="function">
    <text evidence="1 12">DNA ligase that catalyzes the formation of phosphodiester linkages between 5'-phosphoryl and 3'-hydroxyl groups in double-stranded DNA using NAD as a coenzyme and as the energy source for the reaction. It is essential for DNA replication and repair of damaged DNA.</text>
</comment>
<dbReference type="SUPFAM" id="SSF47781">
    <property type="entry name" value="RuvA domain 2-like"/>
    <property type="match status" value="1"/>
</dbReference>
<dbReference type="SMART" id="SM00292">
    <property type="entry name" value="BRCT"/>
    <property type="match status" value="1"/>
</dbReference>
<dbReference type="Pfam" id="PF00533">
    <property type="entry name" value="BRCT"/>
    <property type="match status" value="1"/>
</dbReference>
<comment type="cofactor">
    <cofactor evidence="12">
        <name>Mg(2+)</name>
        <dbReference type="ChEBI" id="CHEBI:18420"/>
    </cofactor>
    <cofactor evidence="12">
        <name>Mn(2+)</name>
        <dbReference type="ChEBI" id="CHEBI:29035"/>
    </cofactor>
</comment>
<feature type="binding site" evidence="12">
    <location>
        <position position="406"/>
    </location>
    <ligand>
        <name>Zn(2+)</name>
        <dbReference type="ChEBI" id="CHEBI:29105"/>
    </ligand>
</feature>
<evidence type="ECO:0000256" key="2">
    <source>
        <dbReference type="ARBA" id="ARBA00022598"/>
    </source>
</evidence>
<keyword evidence="8 12" id="KW-0520">NAD</keyword>
<dbReference type="Pfam" id="PF03120">
    <property type="entry name" value="OB_DNA_ligase"/>
    <property type="match status" value="1"/>
</dbReference>
<feature type="binding site" evidence="12">
    <location>
        <position position="429"/>
    </location>
    <ligand>
        <name>Zn(2+)</name>
        <dbReference type="ChEBI" id="CHEBI:29105"/>
    </ligand>
</feature>
<name>A0A1B3WDW5_9FIRM</name>
<keyword evidence="5 12" id="KW-0227">DNA damage</keyword>
<organism evidence="14 15">
    <name type="scientific">Dialister pneumosintes</name>
    <dbReference type="NCBI Taxonomy" id="39950"/>
    <lineage>
        <taxon>Bacteria</taxon>
        <taxon>Bacillati</taxon>
        <taxon>Bacillota</taxon>
        <taxon>Negativicutes</taxon>
        <taxon>Veillonellales</taxon>
        <taxon>Veillonellaceae</taxon>
        <taxon>Dialister</taxon>
    </lineage>
</organism>
<protein>
    <recommendedName>
        <fullName evidence="12">DNA ligase</fullName>
        <ecNumber evidence="12">6.5.1.2</ecNumber>
    </recommendedName>
    <alternativeName>
        <fullName evidence="12">Polydeoxyribonucleotide synthase [NAD(+)]</fullName>
    </alternativeName>
</protein>
<comment type="catalytic activity">
    <reaction evidence="11 12">
        <text>NAD(+) + (deoxyribonucleotide)n-3'-hydroxyl + 5'-phospho-(deoxyribonucleotide)m = (deoxyribonucleotide)n+m + AMP + beta-nicotinamide D-nucleotide.</text>
        <dbReference type="EC" id="6.5.1.2"/>
    </reaction>
</comment>
<dbReference type="SMART" id="SM00532">
    <property type="entry name" value="LIGANc"/>
    <property type="match status" value="1"/>
</dbReference>
<keyword evidence="6 12" id="KW-0862">Zinc</keyword>
<dbReference type="InterPro" id="IPR013840">
    <property type="entry name" value="DNAligase_N"/>
</dbReference>
<dbReference type="GO" id="GO:0003911">
    <property type="term" value="F:DNA ligase (NAD+) activity"/>
    <property type="evidence" value="ECO:0007669"/>
    <property type="project" value="UniProtKB-UniRule"/>
</dbReference>
<dbReference type="SUPFAM" id="SSF56091">
    <property type="entry name" value="DNA ligase/mRNA capping enzyme, catalytic domain"/>
    <property type="match status" value="1"/>
</dbReference>
<dbReference type="Pfam" id="PF22745">
    <property type="entry name" value="Nlig-Ia"/>
    <property type="match status" value="1"/>
</dbReference>
<dbReference type="GO" id="GO:0006260">
    <property type="term" value="P:DNA replication"/>
    <property type="evidence" value="ECO:0007669"/>
    <property type="project" value="UniProtKB-KW"/>
</dbReference>
<evidence type="ECO:0000313" key="14">
    <source>
        <dbReference type="EMBL" id="AOH39152.1"/>
    </source>
</evidence>
<keyword evidence="7 12" id="KW-0460">Magnesium</keyword>
<feature type="binding site" evidence="12">
    <location>
        <position position="172"/>
    </location>
    <ligand>
        <name>NAD(+)</name>
        <dbReference type="ChEBI" id="CHEBI:57540"/>
    </ligand>
</feature>
<feature type="domain" description="BRCT" evidence="13">
    <location>
        <begin position="587"/>
        <end position="657"/>
    </location>
</feature>
<dbReference type="InterPro" id="IPR036420">
    <property type="entry name" value="BRCT_dom_sf"/>
</dbReference>
<dbReference type="CDD" id="cd17748">
    <property type="entry name" value="BRCT_DNA_ligase_like"/>
    <property type="match status" value="1"/>
</dbReference>
<comment type="similarity">
    <text evidence="12">Belongs to the NAD-dependent DNA ligase family. LigA subfamily.</text>
</comment>
<keyword evidence="9 12" id="KW-0234">DNA repair</keyword>
<evidence type="ECO:0000256" key="3">
    <source>
        <dbReference type="ARBA" id="ARBA00022705"/>
    </source>
</evidence>
<dbReference type="HAMAP" id="MF_01588">
    <property type="entry name" value="DNA_ligase_A"/>
    <property type="match status" value="1"/>
</dbReference>
<dbReference type="SUPFAM" id="SSF52113">
    <property type="entry name" value="BRCT domain"/>
    <property type="match status" value="1"/>
</dbReference>
<dbReference type="GO" id="GO:0003677">
    <property type="term" value="F:DNA binding"/>
    <property type="evidence" value="ECO:0007669"/>
    <property type="project" value="InterPro"/>
</dbReference>
<dbReference type="InterPro" id="IPR004150">
    <property type="entry name" value="NAD_DNA_ligase_OB"/>
</dbReference>
<dbReference type="Gene3D" id="3.40.50.10190">
    <property type="entry name" value="BRCT domain"/>
    <property type="match status" value="1"/>
</dbReference>
<dbReference type="Pfam" id="PF12826">
    <property type="entry name" value="HHH_2"/>
    <property type="match status" value="1"/>
</dbReference>
<evidence type="ECO:0000256" key="11">
    <source>
        <dbReference type="ARBA" id="ARBA00034005"/>
    </source>
</evidence>
<dbReference type="NCBIfam" id="TIGR00575">
    <property type="entry name" value="dnlj"/>
    <property type="match status" value="1"/>
</dbReference>
<sequence>MASETVVRKIEKLRKEIHYHSYLYYVKDQPEITDYEFDKLYRELVDLEKEYPELITSDSPTQRVGGKATDDFDKVKFKKPMLSLSNAFNAEELHDFHRRVTGGLGDAKVEYITELKIDGLSMNLVYENGRFVQGLTRGDGKVGEDVTANVKTIKTIPLFIENAPKYMEVRGEVYMPRQSFIRLNKARDESGDMPFANCRNAAAGSLRQLDPQVTAGRNLDFFAYGLGSIEGMEITSQAQLLAQLERFHFHVNPHYKKWNSIEEVIQEVNQWQDSRRTLEYDTDGLVIKVSDFAQQERLGATGKDPKWAIAYKYPPEEAVTKVERIVVTMGRTGVLTPSADLVPVRLAGTVVKRATLHNMDFIREKDIRIGDTVRIYKAGEIIPEVAAVEKDKRNGSETPFEMPTQCPICNSTVARIEGEAAYRCVNPTCGGVVREKLIHYASRNAMNIEGMGPSVIDSLLAYELVKDPADLYTLKAEDIAQIERMGEKSSNNLVASIASSKTRGLAKLLFGLGIRYLGEKGAELLAATYQNIESIMQAEQDSLLQVEGIGQVIAESVHQYFHDEKNIDLINRLQRAGVVTEEVKEIQLGGAFNGEMVVLTGKLSSIGRKAAGERIKQLGGQVQSAVTNSTTLVVAGQDAGSKLTKAREKGIMIIDESTFMVRAGLIDARNTSVE</sequence>